<evidence type="ECO:0000313" key="1">
    <source>
        <dbReference type="EMBL" id="CKA94730.1"/>
    </source>
</evidence>
<protein>
    <recommendedName>
        <fullName evidence="7">Phage protein</fullName>
    </recommendedName>
</protein>
<proteinExistence type="predicted"/>
<accession>A0A1S9ZNB8</accession>
<dbReference type="RefSeq" id="WP_000233205.1">
    <property type="nucleotide sequence ID" value="NZ_CGVP01000004.1"/>
</dbReference>
<sequence length="55" mass="6512">MVGVTYQEIHLFVEFLKKQYGQGRPDYIEALNDLDGMAEVSYREAIERFLDDELR</sequence>
<dbReference type="Proteomes" id="UP000285038">
    <property type="component" value="Unassembled WGS sequence"/>
</dbReference>
<dbReference type="EMBL" id="CMJT01000008">
    <property type="protein sequence ID" value="CKA94730.1"/>
    <property type="molecule type" value="Genomic_DNA"/>
</dbReference>
<accession>A0A0T8TGZ5</accession>
<evidence type="ECO:0000313" key="5">
    <source>
        <dbReference type="Proteomes" id="UP000266144"/>
    </source>
</evidence>
<evidence type="ECO:0000313" key="2">
    <source>
        <dbReference type="EMBL" id="RJP81816.1"/>
    </source>
</evidence>
<dbReference type="Proteomes" id="UP000041827">
    <property type="component" value="Unassembled WGS sequence"/>
</dbReference>
<dbReference type="EMBL" id="RAHZ01000056">
    <property type="protein sequence ID" value="RJY07742.1"/>
    <property type="molecule type" value="Genomic_DNA"/>
</dbReference>
<reference evidence="4" key="1">
    <citation type="submission" date="2015-03" db="EMBL/GenBank/DDBJ databases">
        <authorList>
            <consortium name="Pathogen Informatics"/>
        </authorList>
    </citation>
    <scope>NUCLEOTIDE SEQUENCE [LARGE SCALE GENOMIC DNA]</scope>
    <source>
        <strain evidence="4">SMRU2248</strain>
    </source>
</reference>
<name>A0A0T8TGZ5_9STRE</name>
<gene>
    <name evidence="2" type="ORF">C5O68_06615</name>
    <name evidence="3" type="ORF">D6867_09080</name>
    <name evidence="1" type="ORF">ERS021757_01068</name>
</gene>
<reference evidence="1" key="2">
    <citation type="submission" date="2015-03" db="EMBL/GenBank/DDBJ databases">
        <authorList>
            <person name="Murphy D."/>
        </authorList>
    </citation>
    <scope>NUCLEOTIDE SEQUENCE [LARGE SCALE GENOMIC DNA]</scope>
    <source>
        <strain evidence="1">SMRU2248</strain>
    </source>
</reference>
<evidence type="ECO:0000313" key="6">
    <source>
        <dbReference type="Proteomes" id="UP000285038"/>
    </source>
</evidence>
<dbReference type="EMBL" id="PTQV01000037">
    <property type="protein sequence ID" value="RJP81816.1"/>
    <property type="molecule type" value="Genomic_DNA"/>
</dbReference>
<organism evidence="2 5">
    <name type="scientific">Streptococcus pseudopneumoniae</name>
    <dbReference type="NCBI Taxonomy" id="257758"/>
    <lineage>
        <taxon>Bacteria</taxon>
        <taxon>Bacillati</taxon>
        <taxon>Bacillota</taxon>
        <taxon>Bacilli</taxon>
        <taxon>Lactobacillales</taxon>
        <taxon>Streptococcaceae</taxon>
        <taxon>Streptococcus</taxon>
    </lineage>
</organism>
<evidence type="ECO:0000313" key="3">
    <source>
        <dbReference type="EMBL" id="RJY07742.1"/>
    </source>
</evidence>
<evidence type="ECO:0000313" key="4">
    <source>
        <dbReference type="Proteomes" id="UP000041827"/>
    </source>
</evidence>
<keyword evidence="6" id="KW-1185">Reference proteome</keyword>
<reference evidence="2" key="4">
    <citation type="submission" date="2018-02" db="EMBL/GenBank/DDBJ databases">
        <authorList>
            <person name="Cohen D.B."/>
            <person name="Kent A.D."/>
        </authorList>
    </citation>
    <scope>NUCLEOTIDE SEQUENCE</scope>
    <source>
        <strain evidence="2">Spain939</strain>
    </source>
</reference>
<dbReference type="Proteomes" id="UP000266144">
    <property type="component" value="Unassembled WGS sequence"/>
</dbReference>
<dbReference type="AlphaFoldDB" id="A0A0T8TGZ5"/>
<evidence type="ECO:0008006" key="7">
    <source>
        <dbReference type="Google" id="ProtNLM"/>
    </source>
</evidence>
<reference evidence="5" key="3">
    <citation type="submission" date="2018-02" db="EMBL/GenBank/DDBJ databases">
        <authorList>
            <person name="Handem S."/>
        </authorList>
    </citation>
    <scope>NUCLEOTIDE SEQUENCE [LARGE SCALE GENOMIC DNA]</scope>
    <source>
        <strain evidence="3 6">Spain2270</strain>
        <strain evidence="5">Spain939</strain>
    </source>
</reference>